<organism evidence="2 3">
    <name type="scientific">Ligilactobacillus hayakitensis DSM 18933 = JCM 14209</name>
    <dbReference type="NCBI Taxonomy" id="1423755"/>
    <lineage>
        <taxon>Bacteria</taxon>
        <taxon>Bacillati</taxon>
        <taxon>Bacillota</taxon>
        <taxon>Bacilli</taxon>
        <taxon>Lactobacillales</taxon>
        <taxon>Lactobacillaceae</taxon>
        <taxon>Ligilactobacillus</taxon>
    </lineage>
</organism>
<dbReference type="Pfam" id="PF18467">
    <property type="entry name" value="DUF5613"/>
    <property type="match status" value="1"/>
</dbReference>
<dbReference type="InterPro" id="IPR000182">
    <property type="entry name" value="GNAT_dom"/>
</dbReference>
<dbReference type="SUPFAM" id="SSF55729">
    <property type="entry name" value="Acyl-CoA N-acyltransferases (Nat)"/>
    <property type="match status" value="1"/>
</dbReference>
<evidence type="ECO:0000313" key="3">
    <source>
        <dbReference type="Proteomes" id="UP000051054"/>
    </source>
</evidence>
<accession>A0A0R1WW38</accession>
<dbReference type="PROSITE" id="PS51186">
    <property type="entry name" value="GNAT"/>
    <property type="match status" value="1"/>
</dbReference>
<sequence>MYKDKILNQATVYAENTMKTLYFTPKFSERYFSNYVQYHQVPSKEDLQLDMEVMRTLQSNNENHFIHFQFDEGMQIPEEIYAYLRANNFEFSEYVFMEHDNKDFPFSRLRQPIQIKKVDGKNMLDYLAHERKFHEVYGQNFARQMIDVTHEFFMMPKSHILIAVDDFNNIVGSLNVLEHDDYVEFDEFQVDEEYRRQGIGSALQEAGIKIANGKKVILVAEKESPAKEMYLKQGYQVKGSYQAALYVQPEGFENI</sequence>
<name>A0A0R1WW38_9LACO</name>
<dbReference type="STRING" id="1423755.FC40_GL001286"/>
<dbReference type="Gene3D" id="3.40.630.30">
    <property type="match status" value="1"/>
</dbReference>
<evidence type="ECO:0000259" key="1">
    <source>
        <dbReference type="PROSITE" id="PS51186"/>
    </source>
</evidence>
<gene>
    <name evidence="2" type="ORF">FC40_GL001286</name>
</gene>
<dbReference type="OrthoDB" id="2213517at2"/>
<dbReference type="InterPro" id="IPR040549">
    <property type="entry name" value="DUF5613"/>
</dbReference>
<feature type="domain" description="N-acetyltransferase" evidence="1">
    <location>
        <begin position="113"/>
        <end position="255"/>
    </location>
</feature>
<dbReference type="eggNOG" id="COG0456">
    <property type="taxonomic scope" value="Bacteria"/>
</dbReference>
<dbReference type="GO" id="GO:0016747">
    <property type="term" value="F:acyltransferase activity, transferring groups other than amino-acyl groups"/>
    <property type="evidence" value="ECO:0007669"/>
    <property type="project" value="InterPro"/>
</dbReference>
<dbReference type="EMBL" id="AZGD01000028">
    <property type="protein sequence ID" value="KRM19883.1"/>
    <property type="molecule type" value="Genomic_DNA"/>
</dbReference>
<dbReference type="PATRIC" id="fig|1423755.3.peg.1361"/>
<evidence type="ECO:0000313" key="2">
    <source>
        <dbReference type="EMBL" id="KRM19883.1"/>
    </source>
</evidence>
<dbReference type="InterPro" id="IPR016181">
    <property type="entry name" value="Acyl_CoA_acyltransferase"/>
</dbReference>
<dbReference type="AlphaFoldDB" id="A0A0R1WW38"/>
<dbReference type="CDD" id="cd04301">
    <property type="entry name" value="NAT_SF"/>
    <property type="match status" value="1"/>
</dbReference>
<proteinExistence type="predicted"/>
<dbReference type="Proteomes" id="UP000051054">
    <property type="component" value="Unassembled WGS sequence"/>
</dbReference>
<dbReference type="RefSeq" id="WP_025022416.1">
    <property type="nucleotide sequence ID" value="NZ_AZGD01000028.1"/>
</dbReference>
<keyword evidence="3" id="KW-1185">Reference proteome</keyword>
<protein>
    <recommendedName>
        <fullName evidence="1">N-acetyltransferase domain-containing protein</fullName>
    </recommendedName>
</protein>
<comment type="caution">
    <text evidence="2">The sequence shown here is derived from an EMBL/GenBank/DDBJ whole genome shotgun (WGS) entry which is preliminary data.</text>
</comment>
<reference evidence="2 3" key="1">
    <citation type="journal article" date="2015" name="Genome Announc.">
        <title>Expanding the biotechnology potential of lactobacilli through comparative genomics of 213 strains and associated genera.</title>
        <authorList>
            <person name="Sun Z."/>
            <person name="Harris H.M."/>
            <person name="McCann A."/>
            <person name="Guo C."/>
            <person name="Argimon S."/>
            <person name="Zhang W."/>
            <person name="Yang X."/>
            <person name="Jeffery I.B."/>
            <person name="Cooney J.C."/>
            <person name="Kagawa T.F."/>
            <person name="Liu W."/>
            <person name="Song Y."/>
            <person name="Salvetti E."/>
            <person name="Wrobel A."/>
            <person name="Rasinkangas P."/>
            <person name="Parkhill J."/>
            <person name="Rea M.C."/>
            <person name="O'Sullivan O."/>
            <person name="Ritari J."/>
            <person name="Douillard F.P."/>
            <person name="Paul Ross R."/>
            <person name="Yang R."/>
            <person name="Briner A.E."/>
            <person name="Felis G.E."/>
            <person name="de Vos W.M."/>
            <person name="Barrangou R."/>
            <person name="Klaenhammer T.R."/>
            <person name="Caufield P.W."/>
            <person name="Cui Y."/>
            <person name="Zhang H."/>
            <person name="O'Toole P.W."/>
        </authorList>
    </citation>
    <scope>NUCLEOTIDE SEQUENCE [LARGE SCALE GENOMIC DNA]</scope>
    <source>
        <strain evidence="2 3">DSM 18933</strain>
    </source>
</reference>
<dbReference type="Pfam" id="PF13508">
    <property type="entry name" value="Acetyltransf_7"/>
    <property type="match status" value="1"/>
</dbReference>